<protein>
    <submittedName>
        <fullName evidence="2">GNAT family N-acetyltransferase</fullName>
    </submittedName>
</protein>
<evidence type="ECO:0000259" key="1">
    <source>
        <dbReference type="PROSITE" id="PS51186"/>
    </source>
</evidence>
<dbReference type="SUPFAM" id="SSF55729">
    <property type="entry name" value="Acyl-CoA N-acyltransferases (Nat)"/>
    <property type="match status" value="1"/>
</dbReference>
<dbReference type="RefSeq" id="WP_225250676.1">
    <property type="nucleotide sequence ID" value="NZ_JAIWIU010000069.1"/>
</dbReference>
<keyword evidence="3" id="KW-1185">Reference proteome</keyword>
<dbReference type="Pfam" id="PF00583">
    <property type="entry name" value="Acetyltransf_1"/>
    <property type="match status" value="1"/>
</dbReference>
<dbReference type="CDD" id="cd04301">
    <property type="entry name" value="NAT_SF"/>
    <property type="match status" value="1"/>
</dbReference>
<sequence length="150" mass="17534">MDLTPIKPEEFAQMFELFKVSMHPIIDEALGWDEEFQESNFKQHLKPEWFYWAEVDGERVGVVCHRYKEASLHIHFLAIFRPYQGHGWAQQVLVQLERMAAGEGKAVTLSCFKNNQRAVKLYRTYGFKVLGEDDLFYNFGKVSHALAFTL</sequence>
<dbReference type="InterPro" id="IPR016181">
    <property type="entry name" value="Acyl_CoA_acyltransferase"/>
</dbReference>
<evidence type="ECO:0000313" key="2">
    <source>
        <dbReference type="EMBL" id="MCA2016747.1"/>
    </source>
</evidence>
<accession>A0ABS7YP39</accession>
<dbReference type="Proteomes" id="UP001199044">
    <property type="component" value="Unassembled WGS sequence"/>
</dbReference>
<dbReference type="PROSITE" id="PS51186">
    <property type="entry name" value="GNAT"/>
    <property type="match status" value="1"/>
</dbReference>
<organism evidence="2 3">
    <name type="scientific">Vibrio tritonius</name>
    <dbReference type="NCBI Taxonomy" id="1435069"/>
    <lineage>
        <taxon>Bacteria</taxon>
        <taxon>Pseudomonadati</taxon>
        <taxon>Pseudomonadota</taxon>
        <taxon>Gammaproteobacteria</taxon>
        <taxon>Vibrionales</taxon>
        <taxon>Vibrionaceae</taxon>
        <taxon>Vibrio</taxon>
    </lineage>
</organism>
<feature type="domain" description="N-acetyltransferase" evidence="1">
    <location>
        <begin position="1"/>
        <end position="149"/>
    </location>
</feature>
<comment type="caution">
    <text evidence="2">The sequence shown here is derived from an EMBL/GenBank/DDBJ whole genome shotgun (WGS) entry which is preliminary data.</text>
</comment>
<dbReference type="EMBL" id="JAIWIU010000069">
    <property type="protein sequence ID" value="MCA2016747.1"/>
    <property type="molecule type" value="Genomic_DNA"/>
</dbReference>
<dbReference type="InterPro" id="IPR000182">
    <property type="entry name" value="GNAT_dom"/>
</dbReference>
<evidence type="ECO:0000313" key="3">
    <source>
        <dbReference type="Proteomes" id="UP001199044"/>
    </source>
</evidence>
<reference evidence="3" key="1">
    <citation type="submission" date="2023-07" db="EMBL/GenBank/DDBJ databases">
        <title>Molecular identification of indigenous halophilic bacteria isolated from red sea cost, biodegradation of synthetic dyes and assessment of degraded metabolite toxicity.</title>
        <authorList>
            <person name="Chaieb K."/>
            <person name="Altayb H.N."/>
        </authorList>
    </citation>
    <scope>NUCLEOTIDE SEQUENCE [LARGE SCALE GENOMIC DNA]</scope>
    <source>
        <strain evidence="3">K20</strain>
    </source>
</reference>
<gene>
    <name evidence="2" type="ORF">LDJ79_11540</name>
</gene>
<name>A0ABS7YP39_9VIBR</name>
<dbReference type="Gene3D" id="3.40.630.30">
    <property type="match status" value="1"/>
</dbReference>
<proteinExistence type="predicted"/>